<dbReference type="AlphaFoldDB" id="A0A1G9M962"/>
<evidence type="ECO:0000259" key="1">
    <source>
        <dbReference type="Pfam" id="PF12697"/>
    </source>
</evidence>
<proteinExistence type="predicted"/>
<evidence type="ECO:0000313" key="2">
    <source>
        <dbReference type="EMBL" id="SDL70780.1"/>
    </source>
</evidence>
<dbReference type="EMBL" id="FNHF01000001">
    <property type="protein sequence ID" value="SDL70780.1"/>
    <property type="molecule type" value="Genomic_DNA"/>
</dbReference>
<protein>
    <submittedName>
        <fullName evidence="2">Pimeloyl-ACP methyl ester carboxylesterase</fullName>
    </submittedName>
</protein>
<dbReference type="Pfam" id="PF12697">
    <property type="entry name" value="Abhydrolase_6"/>
    <property type="match status" value="1"/>
</dbReference>
<feature type="domain" description="AB hydrolase-1" evidence="1">
    <location>
        <begin position="25"/>
        <end position="281"/>
    </location>
</feature>
<dbReference type="Gene3D" id="3.40.50.1820">
    <property type="entry name" value="alpha/beta hydrolase"/>
    <property type="match status" value="1"/>
</dbReference>
<gene>
    <name evidence="2" type="ORF">SAMN05216244_0489</name>
</gene>
<dbReference type="RefSeq" id="WP_074597272.1">
    <property type="nucleotide sequence ID" value="NZ_FNHF01000001.1"/>
</dbReference>
<dbReference type="InterPro" id="IPR050266">
    <property type="entry name" value="AB_hydrolase_sf"/>
</dbReference>
<dbReference type="InterPro" id="IPR000073">
    <property type="entry name" value="AB_hydrolase_1"/>
</dbReference>
<evidence type="ECO:0000313" key="3">
    <source>
        <dbReference type="Proteomes" id="UP000182347"/>
    </source>
</evidence>
<dbReference type="SUPFAM" id="SSF53474">
    <property type="entry name" value="alpha/beta-Hydrolases"/>
    <property type="match status" value="1"/>
</dbReference>
<name>A0A1G9M962_9BACI</name>
<dbReference type="STRING" id="482461.SAMN05216244_0489"/>
<keyword evidence="3" id="KW-1185">Reference proteome</keyword>
<dbReference type="Proteomes" id="UP000182347">
    <property type="component" value="Unassembled WGS sequence"/>
</dbReference>
<dbReference type="PRINTS" id="PR00111">
    <property type="entry name" value="ABHYDROLASE"/>
</dbReference>
<dbReference type="OrthoDB" id="2357020at2"/>
<dbReference type="PANTHER" id="PTHR43798">
    <property type="entry name" value="MONOACYLGLYCEROL LIPASE"/>
    <property type="match status" value="1"/>
</dbReference>
<sequence length="303" mass="34395">MKQIQKEKNSFNDFYVRKVGIGKPIVFLPAAGFSGLEGLNIADRLSAFCQTHLLDLPGYGKSKGLDEKCTAKRLADWLKEYLDQQHIHSADIIAHSLGGAVALSFAVHYPERVKQFILLDAGHKSFPRVPFQEFGPFALLFPLLNIGYHLKGISFMERLTGLFSESNAEQENEGERVERFCDIVGIENSTYVQEALRQSPELTAAGMNLLFGYYNLNLPNLVTELTVPTYLIYGTFTNINPKQFRLTKRSIARLQEKKNLPVKYMPVNSGHYVHWSGEDVLDKLAFIMEQDSEKEREQIKAYP</sequence>
<accession>A0A1G9M962</accession>
<dbReference type="InterPro" id="IPR029058">
    <property type="entry name" value="AB_hydrolase_fold"/>
</dbReference>
<organism evidence="2 3">
    <name type="scientific">Sediminibacillus halophilus</name>
    <dbReference type="NCBI Taxonomy" id="482461"/>
    <lineage>
        <taxon>Bacteria</taxon>
        <taxon>Bacillati</taxon>
        <taxon>Bacillota</taxon>
        <taxon>Bacilli</taxon>
        <taxon>Bacillales</taxon>
        <taxon>Bacillaceae</taxon>
        <taxon>Sediminibacillus</taxon>
    </lineage>
</organism>
<reference evidence="3" key="1">
    <citation type="submission" date="2016-10" db="EMBL/GenBank/DDBJ databases">
        <authorList>
            <person name="Varghese N."/>
            <person name="Submissions S."/>
        </authorList>
    </citation>
    <scope>NUCLEOTIDE SEQUENCE [LARGE SCALE GENOMIC DNA]</scope>
    <source>
        <strain evidence="3">CGMCC 1.6199</strain>
    </source>
</reference>